<dbReference type="EMBL" id="CP066007">
    <property type="protein sequence ID" value="QQB46994.1"/>
    <property type="molecule type" value="Genomic_DNA"/>
</dbReference>
<evidence type="ECO:0000313" key="7">
    <source>
        <dbReference type="Proteomes" id="UP000596145"/>
    </source>
</evidence>
<gene>
    <name evidence="6" type="ORF">I6I10_03505</name>
</gene>
<evidence type="ECO:0000313" key="6">
    <source>
        <dbReference type="EMBL" id="QQB46994.1"/>
    </source>
</evidence>
<protein>
    <submittedName>
        <fullName evidence="6">Response regulator transcription factor</fullName>
    </submittedName>
</protein>
<dbReference type="SUPFAM" id="SSF46894">
    <property type="entry name" value="C-terminal effector domain of the bipartite response regulators"/>
    <property type="match status" value="1"/>
</dbReference>
<dbReference type="AlphaFoldDB" id="A0A7T4JVJ5"/>
<dbReference type="Pfam" id="PF00072">
    <property type="entry name" value="Response_reg"/>
    <property type="match status" value="1"/>
</dbReference>
<accession>A0A7T4JVJ5</accession>
<dbReference type="GeneID" id="92761213"/>
<dbReference type="GO" id="GO:0003677">
    <property type="term" value="F:DNA binding"/>
    <property type="evidence" value="ECO:0007669"/>
    <property type="project" value="UniProtKB-KW"/>
</dbReference>
<evidence type="ECO:0000256" key="2">
    <source>
        <dbReference type="ARBA" id="ARBA00023125"/>
    </source>
</evidence>
<dbReference type="Gene3D" id="3.40.50.2300">
    <property type="match status" value="1"/>
</dbReference>
<dbReference type="PRINTS" id="PR00038">
    <property type="entry name" value="HTHLUXR"/>
</dbReference>
<dbReference type="OrthoDB" id="3680166at2"/>
<dbReference type="GO" id="GO:0006355">
    <property type="term" value="P:regulation of DNA-templated transcription"/>
    <property type="evidence" value="ECO:0007669"/>
    <property type="project" value="InterPro"/>
</dbReference>
<dbReference type="InterPro" id="IPR000792">
    <property type="entry name" value="Tscrpt_reg_LuxR_C"/>
</dbReference>
<evidence type="ECO:0000259" key="5">
    <source>
        <dbReference type="PROSITE" id="PS50110"/>
    </source>
</evidence>
<dbReference type="SUPFAM" id="SSF52172">
    <property type="entry name" value="CheY-like"/>
    <property type="match status" value="1"/>
</dbReference>
<evidence type="ECO:0000256" key="1">
    <source>
        <dbReference type="ARBA" id="ARBA00022553"/>
    </source>
</evidence>
<dbReference type="InterPro" id="IPR011006">
    <property type="entry name" value="CheY-like_superfamily"/>
</dbReference>
<dbReference type="CDD" id="cd06170">
    <property type="entry name" value="LuxR_C_like"/>
    <property type="match status" value="1"/>
</dbReference>
<keyword evidence="2" id="KW-0238">DNA-binding</keyword>
<feature type="modified residue" description="4-aspartylphosphate" evidence="3">
    <location>
        <position position="62"/>
    </location>
</feature>
<feature type="domain" description="Response regulatory" evidence="5">
    <location>
        <begin position="6"/>
        <end position="127"/>
    </location>
</feature>
<dbReference type="SMART" id="SM00421">
    <property type="entry name" value="HTH_LUXR"/>
    <property type="match status" value="1"/>
</dbReference>
<dbReference type="InterPro" id="IPR039420">
    <property type="entry name" value="WalR-like"/>
</dbReference>
<dbReference type="GO" id="GO:0000160">
    <property type="term" value="P:phosphorelay signal transduction system"/>
    <property type="evidence" value="ECO:0007669"/>
    <property type="project" value="InterPro"/>
</dbReference>
<feature type="domain" description="HTH luxR-type" evidence="4">
    <location>
        <begin position="153"/>
        <end position="218"/>
    </location>
</feature>
<evidence type="ECO:0000256" key="3">
    <source>
        <dbReference type="PROSITE-ProRule" id="PRU00169"/>
    </source>
</evidence>
<dbReference type="PANTHER" id="PTHR43214">
    <property type="entry name" value="TWO-COMPONENT RESPONSE REGULATOR"/>
    <property type="match status" value="1"/>
</dbReference>
<dbReference type="Pfam" id="PF00196">
    <property type="entry name" value="GerE"/>
    <property type="match status" value="1"/>
</dbReference>
<dbReference type="SMART" id="SM00448">
    <property type="entry name" value="REC"/>
    <property type="match status" value="1"/>
</dbReference>
<sequence length="221" mass="24621">MLFPIHLLLVDDDRAYLDELSKSLERDSRFDIVAALTSGSETLHFLRKCAGESFPLDVVLSDVSMPSISGLDLLQEIRSMELDLRFLAMTAFDSDAVMLQALLQGADGYVIKADRTEDIAQSIIDAMDGGTYLSPQCLARLLRYTPFDGRLDSSFRDIDLSPSEMQVFLLLSRGYSNREIGDALGYADSTVKKHVGNLLRYFGVKSRVQLALIAVRMVRTL</sequence>
<dbReference type="CDD" id="cd17535">
    <property type="entry name" value="REC_NarL-like"/>
    <property type="match status" value="1"/>
</dbReference>
<keyword evidence="1 3" id="KW-0597">Phosphoprotein</keyword>
<dbReference type="PROSITE" id="PS50043">
    <property type="entry name" value="HTH_LUXR_2"/>
    <property type="match status" value="1"/>
</dbReference>
<dbReference type="RefSeq" id="WP_159447577.1">
    <property type="nucleotide sequence ID" value="NZ_CP066007.1"/>
</dbReference>
<name>A0A7T4JVJ5_9CORY</name>
<organism evidence="6 7">
    <name type="scientific">Corynebacterium glucuronolyticum</name>
    <dbReference type="NCBI Taxonomy" id="39791"/>
    <lineage>
        <taxon>Bacteria</taxon>
        <taxon>Bacillati</taxon>
        <taxon>Actinomycetota</taxon>
        <taxon>Actinomycetes</taxon>
        <taxon>Mycobacteriales</taxon>
        <taxon>Corynebacteriaceae</taxon>
        <taxon>Corynebacterium</taxon>
    </lineage>
</organism>
<dbReference type="InterPro" id="IPR058245">
    <property type="entry name" value="NreC/VraR/RcsB-like_REC"/>
</dbReference>
<dbReference type="PROSITE" id="PS50110">
    <property type="entry name" value="RESPONSE_REGULATORY"/>
    <property type="match status" value="1"/>
</dbReference>
<dbReference type="InterPro" id="IPR001789">
    <property type="entry name" value="Sig_transdc_resp-reg_receiver"/>
</dbReference>
<reference evidence="6 7" key="1">
    <citation type="submission" date="2020-12" db="EMBL/GenBank/DDBJ databases">
        <title>FDA dAtabase for Regulatory Grade micrObial Sequences (FDA-ARGOS): Supporting development and validation of Infectious Disease Dx tests.</title>
        <authorList>
            <person name="Sproer C."/>
            <person name="Gronow S."/>
            <person name="Severitt S."/>
            <person name="Schroder I."/>
            <person name="Tallon L."/>
            <person name="Sadzewicz L."/>
            <person name="Zhao X."/>
            <person name="Boylan J."/>
            <person name="Ott S."/>
            <person name="Bowen H."/>
            <person name="Vavikolanu K."/>
            <person name="Mehta A."/>
            <person name="Aluvathingal J."/>
            <person name="Nadendla S."/>
            <person name="Lowell S."/>
            <person name="Myers T."/>
            <person name="Yan Y."/>
            <person name="Sichtig H."/>
        </authorList>
    </citation>
    <scope>NUCLEOTIDE SEQUENCE [LARGE SCALE GENOMIC DNA]</scope>
    <source>
        <strain evidence="6 7">FDAARGOS_1053</strain>
    </source>
</reference>
<proteinExistence type="predicted"/>
<dbReference type="Proteomes" id="UP000596145">
    <property type="component" value="Chromosome"/>
</dbReference>
<evidence type="ECO:0000259" key="4">
    <source>
        <dbReference type="PROSITE" id="PS50043"/>
    </source>
</evidence>
<dbReference type="InterPro" id="IPR016032">
    <property type="entry name" value="Sig_transdc_resp-reg_C-effctor"/>
</dbReference>